<keyword evidence="3 7" id="KW-0269">Exonuclease</keyword>
<dbReference type="GO" id="GO:0004519">
    <property type="term" value="F:endonuclease activity"/>
    <property type="evidence" value="ECO:0007669"/>
    <property type="project" value="UniProtKB-KW"/>
</dbReference>
<dbReference type="AlphaFoldDB" id="A0A3B0V303"/>
<dbReference type="GO" id="GO:0046872">
    <property type="term" value="F:metal ion binding"/>
    <property type="evidence" value="ECO:0007669"/>
    <property type="project" value="InterPro"/>
</dbReference>
<dbReference type="SUPFAM" id="SSF56281">
    <property type="entry name" value="Metallo-hydrolase/oxidoreductase"/>
    <property type="match status" value="1"/>
</dbReference>
<organism evidence="7">
    <name type="scientific">hydrothermal vent metagenome</name>
    <dbReference type="NCBI Taxonomy" id="652676"/>
    <lineage>
        <taxon>unclassified sequences</taxon>
        <taxon>metagenomes</taxon>
        <taxon>ecological metagenomes</taxon>
    </lineage>
</organism>
<dbReference type="GO" id="GO:0003723">
    <property type="term" value="F:RNA binding"/>
    <property type="evidence" value="ECO:0007669"/>
    <property type="project" value="UniProtKB-KW"/>
</dbReference>
<keyword evidence="4" id="KW-0694">RNA-binding</keyword>
<dbReference type="Gene3D" id="3.10.20.580">
    <property type="match status" value="1"/>
</dbReference>
<feature type="region of interest" description="Disordered" evidence="5">
    <location>
        <begin position="1"/>
        <end position="70"/>
    </location>
</feature>
<protein>
    <submittedName>
        <fullName evidence="7">Ribonuclease J (Endonuclease and 5' exonuclease)</fullName>
    </submittedName>
</protein>
<evidence type="ECO:0000256" key="3">
    <source>
        <dbReference type="ARBA" id="ARBA00022839"/>
    </source>
</evidence>
<feature type="compositionally biased region" description="Pro residues" evidence="5">
    <location>
        <begin position="1"/>
        <end position="12"/>
    </location>
</feature>
<dbReference type="GO" id="GO:0004527">
    <property type="term" value="F:exonuclease activity"/>
    <property type="evidence" value="ECO:0007669"/>
    <property type="project" value="UniProtKB-KW"/>
</dbReference>
<dbReference type="Gene3D" id="3.40.50.10710">
    <property type="entry name" value="Metallo-hydrolase/oxidoreductase"/>
    <property type="match status" value="1"/>
</dbReference>
<dbReference type="Pfam" id="PF17770">
    <property type="entry name" value="RNase_J_C"/>
    <property type="match status" value="1"/>
</dbReference>
<keyword evidence="1" id="KW-0963">Cytoplasm</keyword>
<name>A0A3B0V303_9ZZZZ</name>
<dbReference type="NCBIfam" id="TIGR00649">
    <property type="entry name" value="MG423"/>
    <property type="match status" value="1"/>
</dbReference>
<gene>
    <name evidence="7" type="ORF">MNBD_CPR01-469</name>
</gene>
<evidence type="ECO:0000259" key="6">
    <source>
        <dbReference type="SMART" id="SM00849"/>
    </source>
</evidence>
<dbReference type="InterPro" id="IPR004613">
    <property type="entry name" value="RNase_J"/>
</dbReference>
<dbReference type="Gene3D" id="3.60.15.10">
    <property type="entry name" value="Ribonuclease Z/Hydroxyacylglutathione hydrolase-like"/>
    <property type="match status" value="1"/>
</dbReference>
<dbReference type="SMART" id="SM00849">
    <property type="entry name" value="Lactamase_B"/>
    <property type="match status" value="1"/>
</dbReference>
<reference evidence="7" key="1">
    <citation type="submission" date="2018-06" db="EMBL/GenBank/DDBJ databases">
        <authorList>
            <person name="Zhirakovskaya E."/>
        </authorList>
    </citation>
    <scope>NUCLEOTIDE SEQUENCE</scope>
</reference>
<accession>A0A3B0V303</accession>
<proteinExistence type="predicted"/>
<feature type="compositionally biased region" description="Low complexity" evidence="5">
    <location>
        <begin position="13"/>
        <end position="24"/>
    </location>
</feature>
<dbReference type="InterPro" id="IPR042173">
    <property type="entry name" value="RNase_J_2"/>
</dbReference>
<feature type="domain" description="Metallo-beta-lactamase" evidence="6">
    <location>
        <begin position="116"/>
        <end position="313"/>
    </location>
</feature>
<dbReference type="PANTHER" id="PTHR43694:SF1">
    <property type="entry name" value="RIBONUCLEASE J"/>
    <property type="match status" value="1"/>
</dbReference>
<dbReference type="EMBL" id="UOEV01000083">
    <property type="protein sequence ID" value="VAW33132.1"/>
    <property type="molecule type" value="Genomic_DNA"/>
</dbReference>
<keyword evidence="7" id="KW-0255">Endonuclease</keyword>
<dbReference type="InterPro" id="IPR001279">
    <property type="entry name" value="Metallo-B-lactamas"/>
</dbReference>
<dbReference type="CDD" id="cd07714">
    <property type="entry name" value="RNaseJ_MBL-fold"/>
    <property type="match status" value="1"/>
</dbReference>
<keyword evidence="2" id="KW-0540">Nuclease</keyword>
<evidence type="ECO:0000256" key="5">
    <source>
        <dbReference type="SAM" id="MobiDB-lite"/>
    </source>
</evidence>
<evidence type="ECO:0000256" key="4">
    <source>
        <dbReference type="ARBA" id="ARBA00022884"/>
    </source>
</evidence>
<evidence type="ECO:0000313" key="7">
    <source>
        <dbReference type="EMBL" id="VAW33132.1"/>
    </source>
</evidence>
<dbReference type="InterPro" id="IPR055132">
    <property type="entry name" value="RNase_J_b_CASP"/>
</dbReference>
<keyword evidence="3 7" id="KW-0378">Hydrolase</keyword>
<dbReference type="Pfam" id="PF00753">
    <property type="entry name" value="Lactamase_B"/>
    <property type="match status" value="1"/>
</dbReference>
<evidence type="ECO:0000256" key="2">
    <source>
        <dbReference type="ARBA" id="ARBA00022722"/>
    </source>
</evidence>
<dbReference type="InterPro" id="IPR041636">
    <property type="entry name" value="RNase_J_C"/>
</dbReference>
<sequence>MTPAPAPAPAPSSEPHSNNSNNRPPIKRYPSQQRSYGTVSHHGARRMTHSNTGNKPYNKKGLHQSRPGAATRRIQRALHRPMATHKRTKNVPDYFPKPPAENVARIVPLGGVEEVGRNMTAVDINGDIFVMDVGFEFTGEDETPGIDYLLPNTAYLEKNKDRIRAVIITHGHLDHIGGIPFIMKRIGNPPIYTQKLTSLMIAKRQEEYPDVPKPEIIIVEPGTERTISNTKVKFFSVTHSIPDAMGISLVTPQGNVVITGDLKLDHEGTDPLEHEKKTWGEVGKDNNIFLMADSTNAERDGFSIPEQRVHETLSEIIRTVKGRLIIGTFASQFERIIRITEFAEQYGKKIVTEGRSIKTNIEIAQKAGMLKVKNDTIIPAQAIGDYPPDKILILATGAQGEEFAALMRIATKQHRFIQFTERDTIVLSSSVIPGNEVSVQKLKDNLYRNNVTIINYRSSDVHSTGHGNAGELVWVNQQVNAKFFMPGYGYRSMTASHAKAVEQAGRPRDTIFIADNGNVIDIIDGKEMKVHKERVPNSPLAVDGFSIGGLQEVVIRDRQLLAKDGMFVIIATVQLKTGRLKKSPDIISRGFIYLRESQDLLNQARLLIKKTVEDSTRGMNPIDLDYVKNVLTDTMAGYLFTRTNKAPMVIPVLIGV</sequence>
<evidence type="ECO:0000256" key="1">
    <source>
        <dbReference type="ARBA" id="ARBA00022490"/>
    </source>
</evidence>
<dbReference type="InterPro" id="IPR036866">
    <property type="entry name" value="RibonucZ/Hydroxyglut_hydro"/>
</dbReference>
<dbReference type="PANTHER" id="PTHR43694">
    <property type="entry name" value="RIBONUCLEASE J"/>
    <property type="match status" value="1"/>
</dbReference>
<dbReference type="Pfam" id="PF22505">
    <property type="entry name" value="RNase_J_b_CASP"/>
    <property type="match status" value="1"/>
</dbReference>